<comment type="caution">
    <text evidence="2">The sequence shown here is derived from an EMBL/GenBank/DDBJ whole genome shotgun (WGS) entry which is preliminary data.</text>
</comment>
<dbReference type="AlphaFoldDB" id="A0A561BTV1"/>
<sequence>MTLWYLARAAGVMALVLFTLAACLGLLAAGGRRPEQRFWLQYVHRSASVTGLVLLAAHVIAVLTDGHVDIGASVLVLPFTSGYRPFAVFVGVLALYGVVLAAVVGAARGRLARSEAFTKHWRTIHVAAAVGWLLSIGHSLLAGTDRGTPWMLAITLGCLAAVATSASVRLKRHADRSGTPLNLARAGRSR</sequence>
<dbReference type="OrthoDB" id="4827239at2"/>
<keyword evidence="3" id="KW-1185">Reference proteome</keyword>
<evidence type="ECO:0000313" key="2">
    <source>
        <dbReference type="EMBL" id="TWD82232.1"/>
    </source>
</evidence>
<evidence type="ECO:0000256" key="1">
    <source>
        <dbReference type="SAM" id="Phobius"/>
    </source>
</evidence>
<feature type="transmembrane region" description="Helical" evidence="1">
    <location>
        <begin position="6"/>
        <end position="30"/>
    </location>
</feature>
<evidence type="ECO:0000313" key="3">
    <source>
        <dbReference type="Proteomes" id="UP000318380"/>
    </source>
</evidence>
<dbReference type="EMBL" id="VIVK01000001">
    <property type="protein sequence ID" value="TWD82232.1"/>
    <property type="molecule type" value="Genomic_DNA"/>
</dbReference>
<organism evidence="2 3">
    <name type="scientific">Kribbella amoyensis</name>
    <dbReference type="NCBI Taxonomy" id="996641"/>
    <lineage>
        <taxon>Bacteria</taxon>
        <taxon>Bacillati</taxon>
        <taxon>Actinomycetota</taxon>
        <taxon>Actinomycetes</taxon>
        <taxon>Propionibacteriales</taxon>
        <taxon>Kribbellaceae</taxon>
        <taxon>Kribbella</taxon>
    </lineage>
</organism>
<feature type="transmembrane region" description="Helical" evidence="1">
    <location>
        <begin position="150"/>
        <end position="168"/>
    </location>
</feature>
<feature type="transmembrane region" description="Helical" evidence="1">
    <location>
        <begin position="83"/>
        <end position="104"/>
    </location>
</feature>
<dbReference type="Proteomes" id="UP000318380">
    <property type="component" value="Unassembled WGS sequence"/>
</dbReference>
<keyword evidence="1" id="KW-1133">Transmembrane helix</keyword>
<proteinExistence type="predicted"/>
<feature type="transmembrane region" description="Helical" evidence="1">
    <location>
        <begin position="124"/>
        <end position="144"/>
    </location>
</feature>
<feature type="transmembrane region" description="Helical" evidence="1">
    <location>
        <begin position="42"/>
        <end position="63"/>
    </location>
</feature>
<keyword evidence="1" id="KW-0812">Transmembrane</keyword>
<gene>
    <name evidence="2" type="ORF">FB561_3360</name>
</gene>
<name>A0A561BTV1_9ACTN</name>
<accession>A0A561BTV1</accession>
<dbReference type="RefSeq" id="WP_145807679.1">
    <property type="nucleotide sequence ID" value="NZ_VIVK01000001.1"/>
</dbReference>
<keyword evidence="1" id="KW-0472">Membrane</keyword>
<protein>
    <submittedName>
        <fullName evidence="2">Sulfoxide reductase heme-binding subunit YedZ</fullName>
    </submittedName>
</protein>
<reference evidence="2 3" key="1">
    <citation type="submission" date="2019-06" db="EMBL/GenBank/DDBJ databases">
        <title>Sequencing the genomes of 1000 actinobacteria strains.</title>
        <authorList>
            <person name="Klenk H.-P."/>
        </authorList>
    </citation>
    <scope>NUCLEOTIDE SEQUENCE [LARGE SCALE GENOMIC DNA]</scope>
    <source>
        <strain evidence="2 3">DSM 24683</strain>
    </source>
</reference>